<keyword evidence="2" id="KW-1185">Reference proteome</keyword>
<reference evidence="1 2" key="1">
    <citation type="journal article" date="2008" name="PLoS Genet.">
        <title>The genome of Borrelia recurrentis, the agent of deadly louse-borne relapsing fever, is a degraded subset of tick-borne Borrelia duttonii.</title>
        <authorList>
            <person name="Lescot M."/>
            <person name="Audic S."/>
            <person name="Robert C."/>
            <person name="Nguyen T.T."/>
            <person name="Blanc G."/>
            <person name="Cutler S.J."/>
            <person name="Wincker P."/>
            <person name="Couloux A."/>
            <person name="Claverie J.-M."/>
            <person name="Raoult D."/>
            <person name="Drancourt M."/>
        </authorList>
    </citation>
    <scope>NUCLEOTIDE SEQUENCE [LARGE SCALE GENOMIC DNA]</scope>
    <source>
        <strain evidence="1 2">Ly</strain>
    </source>
</reference>
<dbReference type="EMBL" id="CP000976">
    <property type="protein sequence ID" value="ACH93069.1"/>
    <property type="molecule type" value="Genomic_DNA"/>
</dbReference>
<dbReference type="HOGENOM" id="CLU_606454_0_0_12"/>
<accession>B5RLI4</accession>
<evidence type="ECO:0000313" key="1">
    <source>
        <dbReference type="EMBL" id="ACH93069.1"/>
    </source>
</evidence>
<dbReference type="AlphaFoldDB" id="B5RLI4"/>
<name>B5RLI4_BORDL</name>
<organism evidence="1 2">
    <name type="scientific">Borrelia duttonii (strain Ly)</name>
    <dbReference type="NCBI Taxonomy" id="412419"/>
    <lineage>
        <taxon>Bacteria</taxon>
        <taxon>Pseudomonadati</taxon>
        <taxon>Spirochaetota</taxon>
        <taxon>Spirochaetia</taxon>
        <taxon>Spirochaetales</taxon>
        <taxon>Borreliaceae</taxon>
        <taxon>Borrelia</taxon>
    </lineage>
</organism>
<evidence type="ECO:0000313" key="2">
    <source>
        <dbReference type="Proteomes" id="UP000000611"/>
    </source>
</evidence>
<dbReference type="OrthoDB" id="350935at2"/>
<dbReference type="KEGG" id="bdu:BDU_113"/>
<dbReference type="RefSeq" id="WP_012537881.1">
    <property type="nucleotide sequence ID" value="NC_011229.1"/>
</dbReference>
<protein>
    <submittedName>
        <fullName evidence="1">Uncharacterized conserved protein</fullName>
    </submittedName>
</protein>
<dbReference type="Proteomes" id="UP000000611">
    <property type="component" value="Chromosome"/>
</dbReference>
<sequence length="451" mass="53232">MYLAKVGFKTIIIMLVINSHAYNYLMKYQNDGIDKYHFDKLNDGFGFALSDFFDDLRSGSLIFIHESKHNFIINAEAHMLTFRGDKESPEQLRKRIDLLELGFMYYFPILFKTKTQYFGNFNIGIGIKNLLYGNWGGSLIQRAVHFALRQLRPIPKNYEHYHYRGFISTAINYSYMGFFYLENYIDLSYFLDYFFKTSISMDFKNQFIGIETQLFYQIQSKIKDIETYLKIQEAETGIGIQYKLYSKNFFSINNLNLNNFSNKEKFFSVGGFGIIITEEYDNPIENNLYLLNHNFSIGYDIMLPFQTRNIIYYKIIPQLNYYFAISANYDINAHEINSRTNRFSSGITYEFFTKNRLILYIASGLFLAYNKDKKDIKSIYRPLKIKDTLQTGLEIEPGVNINAFTYNKTKYNIKIFTKMNYSPLVYNTNNHTLEKHKFICNYLGIGIKINI</sequence>
<dbReference type="STRING" id="412419.BDU_113"/>
<proteinExistence type="predicted"/>
<gene>
    <name evidence="1" type="ordered locus">BDU_113</name>
</gene>